<name>A0A9Q0M7D9_BLOTA</name>
<feature type="compositionally biased region" description="Acidic residues" evidence="1">
    <location>
        <begin position="159"/>
        <end position="180"/>
    </location>
</feature>
<feature type="region of interest" description="Disordered" evidence="1">
    <location>
        <begin position="129"/>
        <end position="220"/>
    </location>
</feature>
<feature type="compositionally biased region" description="Pro residues" evidence="1">
    <location>
        <begin position="265"/>
        <end position="274"/>
    </location>
</feature>
<feature type="compositionally biased region" description="Basic residues" evidence="1">
    <location>
        <begin position="134"/>
        <end position="149"/>
    </location>
</feature>
<accession>A0A9Q0M7D9</accession>
<protein>
    <submittedName>
        <fullName evidence="2">Uncharacterized protein</fullName>
    </submittedName>
</protein>
<proteinExistence type="predicted"/>
<dbReference type="EMBL" id="JAPWDV010000002">
    <property type="protein sequence ID" value="KAJ6218867.1"/>
    <property type="molecule type" value="Genomic_DNA"/>
</dbReference>
<feature type="compositionally biased region" description="Low complexity" evidence="1">
    <location>
        <begin position="252"/>
        <end position="264"/>
    </location>
</feature>
<dbReference type="Proteomes" id="UP001142055">
    <property type="component" value="Chromosome 2"/>
</dbReference>
<evidence type="ECO:0000313" key="2">
    <source>
        <dbReference type="EMBL" id="KAJ6218867.1"/>
    </source>
</evidence>
<evidence type="ECO:0000256" key="1">
    <source>
        <dbReference type="SAM" id="MobiDB-lite"/>
    </source>
</evidence>
<dbReference type="AlphaFoldDB" id="A0A9Q0M7D9"/>
<reference evidence="2" key="1">
    <citation type="submission" date="2022-12" db="EMBL/GenBank/DDBJ databases">
        <title>Genome assemblies of Blomia tropicalis.</title>
        <authorList>
            <person name="Cui Y."/>
        </authorList>
    </citation>
    <scope>NUCLEOTIDE SEQUENCE</scope>
    <source>
        <tissue evidence="2">Adult mites</tissue>
    </source>
</reference>
<feature type="compositionally biased region" description="Acidic residues" evidence="1">
    <location>
        <begin position="65"/>
        <end position="76"/>
    </location>
</feature>
<keyword evidence="3" id="KW-1185">Reference proteome</keyword>
<organism evidence="2 3">
    <name type="scientific">Blomia tropicalis</name>
    <name type="common">Mite</name>
    <dbReference type="NCBI Taxonomy" id="40697"/>
    <lineage>
        <taxon>Eukaryota</taxon>
        <taxon>Metazoa</taxon>
        <taxon>Ecdysozoa</taxon>
        <taxon>Arthropoda</taxon>
        <taxon>Chelicerata</taxon>
        <taxon>Arachnida</taxon>
        <taxon>Acari</taxon>
        <taxon>Acariformes</taxon>
        <taxon>Sarcoptiformes</taxon>
        <taxon>Astigmata</taxon>
        <taxon>Glycyphagoidea</taxon>
        <taxon>Echimyopodidae</taxon>
        <taxon>Blomia</taxon>
    </lineage>
</organism>
<gene>
    <name evidence="2" type="ORF">RDWZM_004679</name>
</gene>
<feature type="region of interest" description="Disordered" evidence="1">
    <location>
        <begin position="234"/>
        <end position="284"/>
    </location>
</feature>
<comment type="caution">
    <text evidence="2">The sequence shown here is derived from an EMBL/GenBank/DDBJ whole genome shotgun (WGS) entry which is preliminary data.</text>
</comment>
<evidence type="ECO:0000313" key="3">
    <source>
        <dbReference type="Proteomes" id="UP001142055"/>
    </source>
</evidence>
<sequence>MSAIDDCFDAVEAVNEHEILNQFKGVTKKCHFGNNLSATQLTSTPIQDKKSRYKRSKSKTISSSEAEETDEDDGSDANESINRLKSIKFDHSSIFDKLASNIKTKYCNNQNKDEIDMNTLEIFKDGKKVEKKMPTKKKSNLSKRKRKSTSKYFNPSMVTDDDDTSDESIVEEESETESDQQVDNNEKRVLPPAKEIVKSNLSTSKQKIMNDKGETSKSISDNGELYQHYANQKDYSHHNQPSSSKYYHPNEQPNYHYYYPNRPSYYPPPPQPPPHHYDHRPDFYSNYYNQPRYYNHDYGSSYSITQPRPPPPPHRWGQPNEYHCRDTFNHFSYGNTFFPRPNKPIVETKHISGQEVVNYQPRFTSLSQRNQTESNILFSSALVASKTSSSNQLAMTMKFEPMLTSSMNKLEEITFQRNLIEQKRLQKQMIKELFDAQIGGETSEKGGLLIEMLKKYFSGGEEKKIPRLFQQQTKDETDVKTNLIPCITFSQAGLPIFDFIYSCPNFPFEIDANFHDIDKEMLANSEMIYAYLETIYDDEFEP</sequence>
<feature type="region of interest" description="Disordered" evidence="1">
    <location>
        <begin position="46"/>
        <end position="77"/>
    </location>
</feature>